<evidence type="ECO:0000256" key="6">
    <source>
        <dbReference type="ARBA" id="ARBA00022989"/>
    </source>
</evidence>
<dbReference type="PANTHER" id="PTHR24223">
    <property type="entry name" value="ATP-BINDING CASSETTE SUB-FAMILY C"/>
    <property type="match status" value="1"/>
</dbReference>
<evidence type="ECO:0000256" key="1">
    <source>
        <dbReference type="ARBA" id="ARBA00004128"/>
    </source>
</evidence>
<keyword evidence="7 8" id="KW-0472">Membrane</keyword>
<dbReference type="InterPro" id="IPR003439">
    <property type="entry name" value="ABC_transporter-like_ATP-bd"/>
</dbReference>
<dbReference type="PROSITE" id="PS50893">
    <property type="entry name" value="ABC_TRANSPORTER_2"/>
    <property type="match status" value="1"/>
</dbReference>
<reference evidence="10" key="1">
    <citation type="journal article" date="2020" name="New Phytol.">
        <title>Comparative genomics reveals dynamic genome evolution in host specialist ectomycorrhizal fungi.</title>
        <authorList>
            <person name="Lofgren L.A."/>
            <person name="Nguyen N.H."/>
            <person name="Vilgalys R."/>
            <person name="Ruytinx J."/>
            <person name="Liao H.L."/>
            <person name="Branco S."/>
            <person name="Kuo A."/>
            <person name="LaButti K."/>
            <person name="Lipzen A."/>
            <person name="Andreopoulos W."/>
            <person name="Pangilinan J."/>
            <person name="Riley R."/>
            <person name="Hundley H."/>
            <person name="Na H."/>
            <person name="Barry K."/>
            <person name="Grigoriev I.V."/>
            <person name="Stajich J.E."/>
            <person name="Kennedy P.G."/>
        </authorList>
    </citation>
    <scope>NUCLEOTIDE SEQUENCE</scope>
    <source>
        <strain evidence="10">S12</strain>
    </source>
</reference>
<evidence type="ECO:0000256" key="4">
    <source>
        <dbReference type="ARBA" id="ARBA00022741"/>
    </source>
</evidence>
<dbReference type="GO" id="GO:0016887">
    <property type="term" value="F:ATP hydrolysis activity"/>
    <property type="evidence" value="ECO:0007669"/>
    <property type="project" value="InterPro"/>
</dbReference>
<accession>A0A9P7DFN1</accession>
<dbReference type="Pfam" id="PF00005">
    <property type="entry name" value="ABC_tran"/>
    <property type="match status" value="1"/>
</dbReference>
<evidence type="ECO:0000256" key="3">
    <source>
        <dbReference type="ARBA" id="ARBA00022737"/>
    </source>
</evidence>
<sequence>MVISIPLNTAIARMLKKMQEQQMKNRDLWAHIIVELYEYAFIRHVLHVRNDLELKMLKKIGIVTPASSSLRSHCLCFLHAEELQQNALLKVQKSSLDVGDETRYISCSGRYKLDGTQGELVGVIDSVGSGKSSLLSAIIGDVRKTEGDILFSHEYDEAFYNLVIKACTLKPDLNLLPQGDLTEVGEKAITIMGPQGLLATKVRILVTNDIPYLKCFDQLVYLRRGMILESGSYKSVSRRESFKKAVLATPPKLRDAPSDGITKDHSEQGRVKMEVYSRYLQAASRKGFLFFVIATALQQVHDREMGTNPGLADQYFLGYGASAALLIWVFCLLRSSKHPHDSSCVRPSTFLKQHRQDVSLNLFSRDTTSINRWLAVRLEFVGAVIILVTPVLAVSAVVTSDVYAGLIGLVLSYALNATGSLALVTKRPQNRFVRSASEVEQNVVSVERIVHYAKDLEPEAPYEIPENKPTSGWPTAGEVEFREYSARYRPGLDLVLKDISMTALLLTLFRIIEPASGAIFIDDVDIAKLGLHDLRSAISIVPQNPDLFEGTLRENIDPVGEHQDVDIRTVLEHAHLKAYVESLPGALDAPVQEAGSSLSAGQRQPLRFARALLRKTKVLILDEATSAVDLDTDRAIQETIRGPIFRDVTILTIAYARGVIILIINRRAPHPTHRMRGRSRLLPYVRALHKDPDESVDASRTLFRVRFFDETDQPRDNFIRSTSLTSDITIFVTRHPATIRASLAPHISLRILFNSLLFISTHTASIVDQLSVSLRKTSTNPTAAVGSVPLLTAAQRERLPSTTVNLHWDK</sequence>
<dbReference type="SUPFAM" id="SSF52540">
    <property type="entry name" value="P-loop containing nucleoside triphosphate hydrolases"/>
    <property type="match status" value="2"/>
</dbReference>
<keyword evidence="2 8" id="KW-0812">Transmembrane</keyword>
<feature type="transmembrane region" description="Helical" evidence="8">
    <location>
        <begin position="315"/>
        <end position="333"/>
    </location>
</feature>
<keyword evidence="4" id="KW-0547">Nucleotide-binding</keyword>
<feature type="domain" description="ABC transporter" evidence="9">
    <location>
        <begin position="444"/>
        <end position="701"/>
    </location>
</feature>
<dbReference type="OrthoDB" id="6500128at2759"/>
<keyword evidence="3" id="KW-0677">Repeat</keyword>
<comment type="caution">
    <text evidence="10">The sequence shown here is derived from an EMBL/GenBank/DDBJ whole genome shotgun (WGS) entry which is preliminary data.</text>
</comment>
<dbReference type="InterPro" id="IPR050173">
    <property type="entry name" value="ABC_transporter_C-like"/>
</dbReference>
<dbReference type="GeneID" id="64602404"/>
<keyword evidence="5" id="KW-0067">ATP-binding</keyword>
<evidence type="ECO:0000313" key="10">
    <source>
        <dbReference type="EMBL" id="KAG1792270.1"/>
    </source>
</evidence>
<gene>
    <name evidence="10" type="ORF">HD556DRAFT_1481818</name>
</gene>
<keyword evidence="6 8" id="KW-1133">Transmembrane helix</keyword>
<feature type="transmembrane region" description="Helical" evidence="8">
    <location>
        <begin position="374"/>
        <end position="396"/>
    </location>
</feature>
<protein>
    <recommendedName>
        <fullName evidence="9">ABC transporter domain-containing protein</fullName>
    </recommendedName>
</protein>
<comment type="subcellular location">
    <subcellularLocation>
        <location evidence="1">Vacuole membrane</location>
        <topology evidence="1">Multi-pass membrane protein</topology>
    </subcellularLocation>
</comment>
<dbReference type="EMBL" id="JABBWE010000037">
    <property type="protein sequence ID" value="KAG1792270.1"/>
    <property type="molecule type" value="Genomic_DNA"/>
</dbReference>
<dbReference type="Gene3D" id="3.40.50.300">
    <property type="entry name" value="P-loop containing nucleotide triphosphate hydrolases"/>
    <property type="match status" value="2"/>
</dbReference>
<dbReference type="Proteomes" id="UP000719766">
    <property type="component" value="Unassembled WGS sequence"/>
</dbReference>
<dbReference type="AlphaFoldDB" id="A0A9P7DFN1"/>
<proteinExistence type="predicted"/>
<dbReference type="InterPro" id="IPR003593">
    <property type="entry name" value="AAA+_ATPase"/>
</dbReference>
<evidence type="ECO:0000256" key="8">
    <source>
        <dbReference type="SAM" id="Phobius"/>
    </source>
</evidence>
<dbReference type="SUPFAM" id="SSF90123">
    <property type="entry name" value="ABC transporter transmembrane region"/>
    <property type="match status" value="1"/>
</dbReference>
<dbReference type="GO" id="GO:0016020">
    <property type="term" value="C:membrane"/>
    <property type="evidence" value="ECO:0007669"/>
    <property type="project" value="InterPro"/>
</dbReference>
<keyword evidence="11" id="KW-1185">Reference proteome</keyword>
<name>A0A9P7DFN1_9AGAM</name>
<dbReference type="RefSeq" id="XP_041158907.1">
    <property type="nucleotide sequence ID" value="XM_041308640.1"/>
</dbReference>
<evidence type="ECO:0000256" key="7">
    <source>
        <dbReference type="ARBA" id="ARBA00023136"/>
    </source>
</evidence>
<dbReference type="GO" id="GO:0005524">
    <property type="term" value="F:ATP binding"/>
    <property type="evidence" value="ECO:0007669"/>
    <property type="project" value="UniProtKB-KW"/>
</dbReference>
<feature type="transmembrane region" description="Helical" evidence="8">
    <location>
        <begin position="402"/>
        <end position="424"/>
    </location>
</feature>
<evidence type="ECO:0000259" key="9">
    <source>
        <dbReference type="PROSITE" id="PS50893"/>
    </source>
</evidence>
<evidence type="ECO:0000256" key="2">
    <source>
        <dbReference type="ARBA" id="ARBA00022692"/>
    </source>
</evidence>
<dbReference type="InterPro" id="IPR036640">
    <property type="entry name" value="ABC1_TM_sf"/>
</dbReference>
<dbReference type="Gene3D" id="1.20.1560.10">
    <property type="entry name" value="ABC transporter type 1, transmembrane domain"/>
    <property type="match status" value="1"/>
</dbReference>
<dbReference type="GO" id="GO:0042626">
    <property type="term" value="F:ATPase-coupled transmembrane transporter activity"/>
    <property type="evidence" value="ECO:0007669"/>
    <property type="project" value="TreeGrafter"/>
</dbReference>
<evidence type="ECO:0000313" key="11">
    <source>
        <dbReference type="Proteomes" id="UP000719766"/>
    </source>
</evidence>
<evidence type="ECO:0000256" key="5">
    <source>
        <dbReference type="ARBA" id="ARBA00022840"/>
    </source>
</evidence>
<dbReference type="InterPro" id="IPR027417">
    <property type="entry name" value="P-loop_NTPase"/>
</dbReference>
<dbReference type="SMART" id="SM00382">
    <property type="entry name" value="AAA"/>
    <property type="match status" value="1"/>
</dbReference>
<dbReference type="PANTHER" id="PTHR24223:SF443">
    <property type="entry name" value="MULTIDRUG-RESISTANCE LIKE PROTEIN 1, ISOFORM I"/>
    <property type="match status" value="1"/>
</dbReference>
<organism evidence="10 11">
    <name type="scientific">Suillus plorans</name>
    <dbReference type="NCBI Taxonomy" id="116603"/>
    <lineage>
        <taxon>Eukaryota</taxon>
        <taxon>Fungi</taxon>
        <taxon>Dikarya</taxon>
        <taxon>Basidiomycota</taxon>
        <taxon>Agaricomycotina</taxon>
        <taxon>Agaricomycetes</taxon>
        <taxon>Agaricomycetidae</taxon>
        <taxon>Boletales</taxon>
        <taxon>Suillineae</taxon>
        <taxon>Suillaceae</taxon>
        <taxon>Suillus</taxon>
    </lineage>
</organism>